<evidence type="ECO:0000313" key="3">
    <source>
        <dbReference type="Proteomes" id="UP000006230"/>
    </source>
</evidence>
<gene>
    <name evidence="2" type="ORF">R2601_03748</name>
</gene>
<proteinExistence type="predicted"/>
<name>Q0FW96_SALBH</name>
<reference evidence="2 3" key="1">
    <citation type="journal article" date="2010" name="J. Bacteriol.">
        <title>Genome sequences of Pelagibaca bermudensis HTCC2601T and Maritimibacter alkaliphilus HTCC2654T, the type strains of two marine Roseobacter genera.</title>
        <authorList>
            <person name="Thrash J.C."/>
            <person name="Cho J.C."/>
            <person name="Ferriera S."/>
            <person name="Johnson J."/>
            <person name="Vergin K.L."/>
            <person name="Giovannoni S.J."/>
        </authorList>
    </citation>
    <scope>NUCLEOTIDE SEQUENCE [LARGE SCALE GENOMIC DNA]</scope>
    <source>
        <strain evidence="3">DSM 26914 / JCM 13377 / KCTC 12554 / HTCC2601</strain>
    </source>
</reference>
<feature type="region of interest" description="Disordered" evidence="1">
    <location>
        <begin position="1"/>
        <end position="27"/>
    </location>
</feature>
<organism evidence="2 3">
    <name type="scientific">Salipiger bermudensis (strain DSM 26914 / JCM 13377 / KCTC 12554 / HTCC2601)</name>
    <name type="common">Pelagibaca bermudensis</name>
    <dbReference type="NCBI Taxonomy" id="314265"/>
    <lineage>
        <taxon>Bacteria</taxon>
        <taxon>Pseudomonadati</taxon>
        <taxon>Pseudomonadota</taxon>
        <taxon>Alphaproteobacteria</taxon>
        <taxon>Rhodobacterales</taxon>
        <taxon>Roseobacteraceae</taxon>
        <taxon>Salipiger</taxon>
    </lineage>
</organism>
<dbReference type="AlphaFoldDB" id="Q0FW96"/>
<keyword evidence="3" id="KW-1185">Reference proteome</keyword>
<evidence type="ECO:0000313" key="2">
    <source>
        <dbReference type="EMBL" id="EAU48656.1"/>
    </source>
</evidence>
<protein>
    <submittedName>
        <fullName evidence="2">Uncharacterized protein</fullName>
    </submittedName>
</protein>
<dbReference type="Proteomes" id="UP000006230">
    <property type="component" value="Unassembled WGS sequence"/>
</dbReference>
<accession>Q0FW96</accession>
<dbReference type="EMBL" id="AATQ01000001">
    <property type="protein sequence ID" value="EAU48656.1"/>
    <property type="molecule type" value="Genomic_DNA"/>
</dbReference>
<sequence>MPAWPSTRPTAARSSGSRARAISPCVT</sequence>
<evidence type="ECO:0000256" key="1">
    <source>
        <dbReference type="SAM" id="MobiDB-lite"/>
    </source>
</evidence>
<feature type="compositionally biased region" description="Low complexity" evidence="1">
    <location>
        <begin position="1"/>
        <end position="21"/>
    </location>
</feature>
<comment type="caution">
    <text evidence="2">The sequence shown here is derived from an EMBL/GenBank/DDBJ whole genome shotgun (WGS) entry which is preliminary data.</text>
</comment>
<dbReference type="HOGENOM" id="CLU_3414886_0_0_5"/>